<dbReference type="PANTHER" id="PTHR30298:SF0">
    <property type="entry name" value="PROTEIN YBFL-RELATED"/>
    <property type="match status" value="1"/>
</dbReference>
<accession>A0A756LGW4</accession>
<dbReference type="PANTHER" id="PTHR30298">
    <property type="entry name" value="H REPEAT-ASSOCIATED PREDICTED TRANSPOSASE"/>
    <property type="match status" value="1"/>
</dbReference>
<organism evidence="2">
    <name type="scientific">Salmonella enterica</name>
    <name type="common">Salmonella choleraesuis</name>
    <dbReference type="NCBI Taxonomy" id="28901"/>
    <lineage>
        <taxon>Bacteria</taxon>
        <taxon>Pseudomonadati</taxon>
        <taxon>Pseudomonadota</taxon>
        <taxon>Gammaproteobacteria</taxon>
        <taxon>Enterobacterales</taxon>
        <taxon>Enterobacteriaceae</taxon>
        <taxon>Salmonella</taxon>
    </lineage>
</organism>
<proteinExistence type="predicted"/>
<reference evidence="2" key="2">
    <citation type="submission" date="2020-02" db="EMBL/GenBank/DDBJ databases">
        <authorList>
            <consortium name="NCBI Pathogen Detection Project"/>
        </authorList>
    </citation>
    <scope>NUCLEOTIDE SEQUENCE</scope>
    <source>
        <strain evidence="2">MA.CK_00/00002125</strain>
    </source>
</reference>
<feature type="domain" description="H repeat-associated protein N-terminal" evidence="1">
    <location>
        <begin position="8"/>
        <end position="95"/>
    </location>
</feature>
<reference evidence="2" key="1">
    <citation type="journal article" date="2018" name="Genome Biol.">
        <title>SKESA: strategic k-mer extension for scrupulous assemblies.</title>
        <authorList>
            <person name="Souvorov A."/>
            <person name="Agarwala R."/>
            <person name="Lipman D.J."/>
        </authorList>
    </citation>
    <scope>NUCLEOTIDE SEQUENCE</scope>
    <source>
        <strain evidence="2">MA.CK_00/00002125</strain>
    </source>
</reference>
<evidence type="ECO:0000313" key="2">
    <source>
        <dbReference type="EMBL" id="HAG0017272.1"/>
    </source>
</evidence>
<sequence>MSPTQPLLQHFSRLKDPRVTRTQLYPLENILTIAICAVICGAENWTETEDFAYSKEDFFSQPDTRAINGIPSHNIFGRVFAAPDPCAFAEGFTAWEQPQVSDWSDDIVA</sequence>
<dbReference type="InterPro" id="IPR051698">
    <property type="entry name" value="Transposase_11-like"/>
</dbReference>
<dbReference type="InterPro" id="IPR032806">
    <property type="entry name" value="YbfD_N"/>
</dbReference>
<protein>
    <submittedName>
        <fullName evidence="2">Transposase family protein</fullName>
    </submittedName>
</protein>
<comment type="caution">
    <text evidence="2">The sequence shown here is derived from an EMBL/GenBank/DDBJ whole genome shotgun (WGS) entry which is preliminary data.</text>
</comment>
<evidence type="ECO:0000259" key="1">
    <source>
        <dbReference type="Pfam" id="PF13808"/>
    </source>
</evidence>
<name>A0A756LGW4_SALER</name>
<dbReference type="AlphaFoldDB" id="A0A756LGW4"/>
<dbReference type="Pfam" id="PF13808">
    <property type="entry name" value="DDE_Tnp_1_assoc"/>
    <property type="match status" value="1"/>
</dbReference>
<dbReference type="EMBL" id="DAAWYJ010000027">
    <property type="protein sequence ID" value="HAG0017272.1"/>
    <property type="molecule type" value="Genomic_DNA"/>
</dbReference>
<gene>
    <name evidence="2" type="ORF">G8O67_004635</name>
</gene>